<dbReference type="RefSeq" id="WP_224194572.1">
    <property type="nucleotide sequence ID" value="NZ_JAIRAU010000035.1"/>
</dbReference>
<proteinExistence type="predicted"/>
<keyword evidence="3" id="KW-1185">Reference proteome</keyword>
<evidence type="ECO:0000313" key="2">
    <source>
        <dbReference type="EMBL" id="MBZ5712818.1"/>
    </source>
</evidence>
<evidence type="ECO:0000313" key="3">
    <source>
        <dbReference type="Proteomes" id="UP001139031"/>
    </source>
</evidence>
<gene>
    <name evidence="2" type="ORF">K7C98_26545</name>
</gene>
<comment type="caution">
    <text evidence="2">The sequence shown here is derived from an EMBL/GenBank/DDBJ whole genome shotgun (WGS) entry which is preliminary data.</text>
</comment>
<accession>A0ABS7TX78</accession>
<feature type="transmembrane region" description="Helical" evidence="1">
    <location>
        <begin position="134"/>
        <end position="155"/>
    </location>
</feature>
<reference evidence="2" key="1">
    <citation type="submission" date="2021-08" db="EMBL/GenBank/DDBJ databases">
        <authorList>
            <person name="Stevens D.C."/>
        </authorList>
    </citation>
    <scope>NUCLEOTIDE SEQUENCE</scope>
    <source>
        <strain evidence="2">DSM 53165</strain>
    </source>
</reference>
<name>A0ABS7TX78_9BACT</name>
<dbReference type="Gene3D" id="1.20.1530.20">
    <property type="match status" value="1"/>
</dbReference>
<keyword evidence="1" id="KW-0472">Membrane</keyword>
<feature type="transmembrane region" description="Helical" evidence="1">
    <location>
        <begin position="20"/>
        <end position="36"/>
    </location>
</feature>
<feature type="transmembrane region" description="Helical" evidence="1">
    <location>
        <begin position="240"/>
        <end position="261"/>
    </location>
</feature>
<feature type="transmembrane region" description="Helical" evidence="1">
    <location>
        <begin position="211"/>
        <end position="234"/>
    </location>
</feature>
<sequence length="286" mass="30812">MIHVGREFEIDKGRLRAYGWDYAIAMTAATFPWLMIPLKMPIVGLAWQMGATLAIMLIQLWIAWRWLHSLALPRTWPWVLTYAAALTAFCEAIYLVSELIDETVPIYLEVLLPAFVLGCVMRRDGEDAGPRERSVANAVSACFMALVGLSMPPFTGHAPTSEAPTSVSAGLQIPSWGSLALHTLAVTILSNIGKLFPLACYRREASLAERAALAVAMWPRGEVGAGVLVLGISYGLGGPMLAVASFSLALNLLLTGPYILLVKRLVTRAASGAPDRRPRARAAAAG</sequence>
<feature type="transmembrane region" description="Helical" evidence="1">
    <location>
        <begin position="103"/>
        <end position="122"/>
    </location>
</feature>
<feature type="transmembrane region" description="Helical" evidence="1">
    <location>
        <begin position="76"/>
        <end position="97"/>
    </location>
</feature>
<keyword evidence="1" id="KW-0812">Transmembrane</keyword>
<protein>
    <submittedName>
        <fullName evidence="2">Uncharacterized protein</fullName>
    </submittedName>
</protein>
<feature type="transmembrane region" description="Helical" evidence="1">
    <location>
        <begin position="175"/>
        <end position="199"/>
    </location>
</feature>
<organism evidence="2 3">
    <name type="scientific">Nannocystis pusilla</name>
    <dbReference type="NCBI Taxonomy" id="889268"/>
    <lineage>
        <taxon>Bacteria</taxon>
        <taxon>Pseudomonadati</taxon>
        <taxon>Myxococcota</taxon>
        <taxon>Polyangia</taxon>
        <taxon>Nannocystales</taxon>
        <taxon>Nannocystaceae</taxon>
        <taxon>Nannocystis</taxon>
    </lineage>
</organism>
<dbReference type="EMBL" id="JAIRAU010000035">
    <property type="protein sequence ID" value="MBZ5712818.1"/>
    <property type="molecule type" value="Genomic_DNA"/>
</dbReference>
<evidence type="ECO:0000256" key="1">
    <source>
        <dbReference type="SAM" id="Phobius"/>
    </source>
</evidence>
<dbReference type="InterPro" id="IPR038770">
    <property type="entry name" value="Na+/solute_symporter_sf"/>
</dbReference>
<keyword evidence="1" id="KW-1133">Transmembrane helix</keyword>
<dbReference type="Proteomes" id="UP001139031">
    <property type="component" value="Unassembled WGS sequence"/>
</dbReference>
<feature type="transmembrane region" description="Helical" evidence="1">
    <location>
        <begin position="42"/>
        <end position="64"/>
    </location>
</feature>